<dbReference type="InterPro" id="IPR020084">
    <property type="entry name" value="NUDIX_hydrolase_CS"/>
</dbReference>
<feature type="domain" description="Nudix hydrolase" evidence="2">
    <location>
        <begin position="16"/>
        <end position="143"/>
    </location>
</feature>
<dbReference type="PANTHER" id="PTHR21340:SF0">
    <property type="entry name" value="BIS(5'-NUCLEOSYL)-TETRAPHOSPHATASE [ASYMMETRICAL]"/>
    <property type="match status" value="1"/>
</dbReference>
<keyword evidence="4" id="KW-1185">Reference proteome</keyword>
<keyword evidence="1 3" id="KW-0378">Hydrolase</keyword>
<dbReference type="InterPro" id="IPR051325">
    <property type="entry name" value="Nudix_hydrolase_domain"/>
</dbReference>
<dbReference type="GO" id="GO:0006754">
    <property type="term" value="P:ATP biosynthetic process"/>
    <property type="evidence" value="ECO:0007669"/>
    <property type="project" value="TreeGrafter"/>
</dbReference>
<dbReference type="InterPro" id="IPR013078">
    <property type="entry name" value="His_Pase_superF_clade-1"/>
</dbReference>
<dbReference type="PANTHER" id="PTHR21340">
    <property type="entry name" value="DIADENOSINE 5,5-P1,P4-TETRAPHOSPHATE PYROPHOSPHOHYDROLASE MUTT"/>
    <property type="match status" value="1"/>
</dbReference>
<comment type="caution">
    <text evidence="3">The sequence shown here is derived from an EMBL/GenBank/DDBJ whole genome shotgun (WGS) entry which is preliminary data.</text>
</comment>
<evidence type="ECO:0000313" key="3">
    <source>
        <dbReference type="EMBL" id="KWX03069.1"/>
    </source>
</evidence>
<dbReference type="Pfam" id="PF00300">
    <property type="entry name" value="His_Phos_1"/>
    <property type="match status" value="1"/>
</dbReference>
<dbReference type="GO" id="GO:0006167">
    <property type="term" value="P:AMP biosynthetic process"/>
    <property type="evidence" value="ECO:0007669"/>
    <property type="project" value="TreeGrafter"/>
</dbReference>
<organism evidence="3 4">
    <name type="scientific">Carbonactinospora thermoautotrophica</name>
    <dbReference type="NCBI Taxonomy" id="1469144"/>
    <lineage>
        <taxon>Bacteria</taxon>
        <taxon>Bacillati</taxon>
        <taxon>Actinomycetota</taxon>
        <taxon>Actinomycetes</taxon>
        <taxon>Kitasatosporales</taxon>
        <taxon>Carbonactinosporaceae</taxon>
        <taxon>Carbonactinospora</taxon>
    </lineage>
</organism>
<evidence type="ECO:0000256" key="1">
    <source>
        <dbReference type="ARBA" id="ARBA00022801"/>
    </source>
</evidence>
<dbReference type="PROSITE" id="PS00893">
    <property type="entry name" value="NUDIX_BOX"/>
    <property type="match status" value="1"/>
</dbReference>
<dbReference type="CDD" id="cd03673">
    <property type="entry name" value="NUDIX_Ap6A_hydrolase"/>
    <property type="match status" value="1"/>
</dbReference>
<dbReference type="Gene3D" id="3.90.79.10">
    <property type="entry name" value="Nucleoside Triphosphate Pyrophosphohydrolase"/>
    <property type="match status" value="1"/>
</dbReference>
<dbReference type="AlphaFoldDB" id="A0A132MYV8"/>
<dbReference type="SMART" id="SM00855">
    <property type="entry name" value="PGAM"/>
    <property type="match status" value="1"/>
</dbReference>
<dbReference type="STRING" id="1469144.LI90_4119"/>
<dbReference type="CDD" id="cd07067">
    <property type="entry name" value="HP_PGM_like"/>
    <property type="match status" value="1"/>
</dbReference>
<protein>
    <submittedName>
        <fullName evidence="3">NUDIX hydrolase</fullName>
    </submittedName>
</protein>
<evidence type="ECO:0000313" key="4">
    <source>
        <dbReference type="Proteomes" id="UP000070188"/>
    </source>
</evidence>
<dbReference type="SUPFAM" id="SSF55811">
    <property type="entry name" value="Nudix"/>
    <property type="match status" value="1"/>
</dbReference>
<dbReference type="GO" id="GO:0004081">
    <property type="term" value="F:bis(5'-nucleosyl)-tetraphosphatase (asymmetrical) activity"/>
    <property type="evidence" value="ECO:0007669"/>
    <property type="project" value="TreeGrafter"/>
</dbReference>
<sequence>MNRTMSCEDRILEQGDALRAAGAVLWRAGPDGVPRVAVIHRPKQDDWTFPKGKPEPGEHPLVTAVREVEEETGHRVRLGPALPTVRYLTGEGRPKTVRFWAGADSGGEFTPNREVDELRWLPPAQARELLSYPSDHRVLDAFTTMEQDTQALVVLRHAEALDRADWAGPDAARPLSAAGYQQAERLADLLAAYGPKLLISSDARRCVDTLRPYAERYGIEIVTDHALSEEAYLANPTGLHAALDRALDRALNNRASDRAAGTRKPLVVCSHRPVLPVLATLLRARLAGIREQVLRTPLAPGAFWVFHLVDSRITGVERYSS</sequence>
<dbReference type="Pfam" id="PF00293">
    <property type="entry name" value="NUDIX"/>
    <property type="match status" value="1"/>
</dbReference>
<gene>
    <name evidence="3" type="ORF">LI90_4119</name>
</gene>
<reference evidence="4" key="1">
    <citation type="submission" date="2015-04" db="EMBL/GenBank/DDBJ databases">
        <title>Physiological reanalysis, assessment of diazotrophy, and genome sequences of multiple isolates of Streptomyces thermoautotrophicus.</title>
        <authorList>
            <person name="MacKellar D.C."/>
            <person name="Lieber L."/>
            <person name="Norman J."/>
            <person name="Bolger A."/>
            <person name="Tobin C."/>
            <person name="Murray J.W."/>
            <person name="Chang R."/>
            <person name="Ford T."/>
            <person name="Nguyen P.Q."/>
            <person name="Woodward J."/>
            <person name="Permingeat H."/>
            <person name="Joshi N.S."/>
            <person name="Silver P.A."/>
            <person name="Usadel B."/>
            <person name="Rutherford A.W."/>
            <person name="Friesen M."/>
            <person name="Prell J."/>
        </authorList>
    </citation>
    <scope>NUCLEOTIDE SEQUENCE [LARGE SCALE GENOMIC DNA]</scope>
    <source>
        <strain evidence="4">H1</strain>
    </source>
</reference>
<dbReference type="InterPro" id="IPR015797">
    <property type="entry name" value="NUDIX_hydrolase-like_dom_sf"/>
</dbReference>
<dbReference type="Gene3D" id="3.40.50.1240">
    <property type="entry name" value="Phosphoglycerate mutase-like"/>
    <property type="match status" value="1"/>
</dbReference>
<dbReference type="Proteomes" id="UP000070188">
    <property type="component" value="Unassembled WGS sequence"/>
</dbReference>
<accession>A0A132MYV8</accession>
<dbReference type="EMBL" id="LAXD01000001">
    <property type="protein sequence ID" value="KWX03069.1"/>
    <property type="molecule type" value="Genomic_DNA"/>
</dbReference>
<evidence type="ECO:0000259" key="2">
    <source>
        <dbReference type="PROSITE" id="PS51462"/>
    </source>
</evidence>
<dbReference type="PROSITE" id="PS51462">
    <property type="entry name" value="NUDIX"/>
    <property type="match status" value="1"/>
</dbReference>
<proteinExistence type="predicted"/>
<dbReference type="PATRIC" id="fig|1469144.10.peg.4419"/>
<dbReference type="InterPro" id="IPR029033">
    <property type="entry name" value="His_PPase_superfam"/>
</dbReference>
<name>A0A132MYV8_9ACTN</name>
<dbReference type="InterPro" id="IPR000086">
    <property type="entry name" value="NUDIX_hydrolase_dom"/>
</dbReference>
<dbReference type="SUPFAM" id="SSF53254">
    <property type="entry name" value="Phosphoglycerate mutase-like"/>
    <property type="match status" value="1"/>
</dbReference>